<accession>A0A1W7CWG5</accession>
<dbReference type="InterPro" id="IPR007436">
    <property type="entry name" value="DUF485"/>
</dbReference>
<feature type="region of interest" description="Disordered" evidence="1">
    <location>
        <begin position="1"/>
        <end position="23"/>
    </location>
</feature>
<dbReference type="Pfam" id="PF04341">
    <property type="entry name" value="DUF485"/>
    <property type="match status" value="1"/>
</dbReference>
<keyword evidence="2" id="KW-0472">Membrane</keyword>
<feature type="transmembrane region" description="Helical" evidence="2">
    <location>
        <begin position="76"/>
        <end position="97"/>
    </location>
</feature>
<evidence type="ECO:0000256" key="1">
    <source>
        <dbReference type="SAM" id="MobiDB-lite"/>
    </source>
</evidence>
<evidence type="ECO:0000313" key="3">
    <source>
        <dbReference type="EMBL" id="ARQ69056.1"/>
    </source>
</evidence>
<feature type="transmembrane region" description="Helical" evidence="2">
    <location>
        <begin position="39"/>
        <end position="64"/>
    </location>
</feature>
<gene>
    <name evidence="3" type="ORF">CAG99_09440</name>
</gene>
<keyword evidence="2" id="KW-0812">Transmembrane</keyword>
<keyword evidence="2" id="KW-1133">Transmembrane helix</keyword>
<dbReference type="PANTHER" id="PTHR38441">
    <property type="entry name" value="INTEGRAL MEMBRANE PROTEIN-RELATED"/>
    <property type="match status" value="1"/>
</dbReference>
<proteinExistence type="predicted"/>
<dbReference type="RefSeq" id="WP_086158607.1">
    <property type="nucleotide sequence ID" value="NZ_CP021121.1"/>
</dbReference>
<name>A0A1W7CWG5_9ACTN</name>
<reference evidence="3 4" key="1">
    <citation type="submission" date="2017-05" db="EMBL/GenBank/DDBJ databases">
        <title>Complete genome sequence of Streptomyces sp. SCSIO 03032 revealed the diverse biosynthetic pathways for its bioactive secondary metabolites.</title>
        <authorList>
            <person name="Ma L."/>
            <person name="Zhu Y."/>
            <person name="Zhang W."/>
            <person name="Zhang G."/>
            <person name="Tian X."/>
            <person name="Zhang S."/>
            <person name="Zhang C."/>
        </authorList>
    </citation>
    <scope>NUCLEOTIDE SEQUENCE [LARGE SCALE GENOMIC DNA]</scope>
    <source>
        <strain evidence="3 4">SCSIO 03032</strain>
    </source>
</reference>
<protein>
    <recommendedName>
        <fullName evidence="5">DUF485 domain-containing protein</fullName>
    </recommendedName>
</protein>
<dbReference type="EMBL" id="CP021121">
    <property type="protein sequence ID" value="ARQ69056.1"/>
    <property type="molecule type" value="Genomic_DNA"/>
</dbReference>
<sequence length="133" mass="14504">MSTTHSRPGAQGPPPDGDLESRSVSMHADPRFVELRSRLLRFVVPASIAFLAWYLLYVLLSAYADGFMSTKVVGSANVALFFGLAQFVTTFTIAVLYSRYASRRFDGLADELREELEGPRTGTVPGARKGEGA</sequence>
<evidence type="ECO:0000256" key="2">
    <source>
        <dbReference type="SAM" id="Phobius"/>
    </source>
</evidence>
<evidence type="ECO:0008006" key="5">
    <source>
        <dbReference type="Google" id="ProtNLM"/>
    </source>
</evidence>
<dbReference type="Proteomes" id="UP000194218">
    <property type="component" value="Chromosome"/>
</dbReference>
<dbReference type="AlphaFoldDB" id="A0A1W7CWG5"/>
<evidence type="ECO:0000313" key="4">
    <source>
        <dbReference type="Proteomes" id="UP000194218"/>
    </source>
</evidence>
<dbReference type="PANTHER" id="PTHR38441:SF1">
    <property type="entry name" value="MEMBRANE PROTEIN"/>
    <property type="match status" value="1"/>
</dbReference>
<dbReference type="OrthoDB" id="3543412at2"/>
<keyword evidence="4" id="KW-1185">Reference proteome</keyword>
<dbReference type="KEGG" id="smao:CAG99_09440"/>
<organism evidence="3 4">
    <name type="scientific">Streptomyces marincola</name>
    <dbReference type="NCBI Taxonomy" id="2878388"/>
    <lineage>
        <taxon>Bacteria</taxon>
        <taxon>Bacillati</taxon>
        <taxon>Actinomycetota</taxon>
        <taxon>Actinomycetes</taxon>
        <taxon>Kitasatosporales</taxon>
        <taxon>Streptomycetaceae</taxon>
        <taxon>Streptomyces</taxon>
    </lineage>
</organism>